<dbReference type="EMBL" id="JARJCW010000049">
    <property type="protein sequence ID" value="KAJ7203751.1"/>
    <property type="molecule type" value="Genomic_DNA"/>
</dbReference>
<name>A0AAD6V6D1_9AGAR</name>
<gene>
    <name evidence="3" type="ORF">GGX14DRAFT_398513</name>
</gene>
<dbReference type="AlphaFoldDB" id="A0AAD6V6D1"/>
<feature type="region of interest" description="Disordered" evidence="1">
    <location>
        <begin position="70"/>
        <end position="107"/>
    </location>
</feature>
<evidence type="ECO:0000313" key="4">
    <source>
        <dbReference type="Proteomes" id="UP001219525"/>
    </source>
</evidence>
<keyword evidence="2" id="KW-1133">Transmembrane helix</keyword>
<evidence type="ECO:0000256" key="1">
    <source>
        <dbReference type="SAM" id="MobiDB-lite"/>
    </source>
</evidence>
<comment type="caution">
    <text evidence="3">The sequence shown here is derived from an EMBL/GenBank/DDBJ whole genome shotgun (WGS) entry which is preliminary data.</text>
</comment>
<keyword evidence="2" id="KW-0472">Membrane</keyword>
<evidence type="ECO:0000256" key="2">
    <source>
        <dbReference type="SAM" id="Phobius"/>
    </source>
</evidence>
<keyword evidence="4" id="KW-1185">Reference proteome</keyword>
<reference evidence="3" key="1">
    <citation type="submission" date="2023-03" db="EMBL/GenBank/DDBJ databases">
        <title>Massive genome expansion in bonnet fungi (Mycena s.s.) driven by repeated elements and novel gene families across ecological guilds.</title>
        <authorList>
            <consortium name="Lawrence Berkeley National Laboratory"/>
            <person name="Harder C.B."/>
            <person name="Miyauchi S."/>
            <person name="Viragh M."/>
            <person name="Kuo A."/>
            <person name="Thoen E."/>
            <person name="Andreopoulos B."/>
            <person name="Lu D."/>
            <person name="Skrede I."/>
            <person name="Drula E."/>
            <person name="Henrissat B."/>
            <person name="Morin E."/>
            <person name="Kohler A."/>
            <person name="Barry K."/>
            <person name="LaButti K."/>
            <person name="Morin E."/>
            <person name="Salamov A."/>
            <person name="Lipzen A."/>
            <person name="Mereny Z."/>
            <person name="Hegedus B."/>
            <person name="Baldrian P."/>
            <person name="Stursova M."/>
            <person name="Weitz H."/>
            <person name="Taylor A."/>
            <person name="Grigoriev I.V."/>
            <person name="Nagy L.G."/>
            <person name="Martin F."/>
            <person name="Kauserud H."/>
        </authorList>
    </citation>
    <scope>NUCLEOTIDE SEQUENCE</scope>
    <source>
        <strain evidence="3">9144</strain>
    </source>
</reference>
<sequence length="302" mass="33344">MANQTVERFRVIDVLVDSMFAQCDGRGKNIAKNFWHSDAGLVQRDYRISRSYHLAICMFEYNDVLANVSTPSMTPSRPPQSPGSKYSSWNPSQRSHSTKPTHADPKNSWAMVSGAHWSDAMIIVKNTLTESFPIPDQPEYAPATLRAFRQLPDALGRAFRVPNLKDGAPVGEDDLEYVESAALASVWEPVRRMGVDKNAGVANSTHIVRDGGGRWWLWLWSLWSLWSLWWWWLWSFCGGGGGGGGGRWWWSVVVVGGGGRCGGGDRCRSAKVSRRRASVIGSVGTVEDGVQVVKVGCQVAMG</sequence>
<keyword evidence="2" id="KW-0812">Transmembrane</keyword>
<evidence type="ECO:0000313" key="3">
    <source>
        <dbReference type="EMBL" id="KAJ7203751.1"/>
    </source>
</evidence>
<accession>A0AAD6V6D1</accession>
<dbReference type="Proteomes" id="UP001219525">
    <property type="component" value="Unassembled WGS sequence"/>
</dbReference>
<organism evidence="3 4">
    <name type="scientific">Mycena pura</name>
    <dbReference type="NCBI Taxonomy" id="153505"/>
    <lineage>
        <taxon>Eukaryota</taxon>
        <taxon>Fungi</taxon>
        <taxon>Dikarya</taxon>
        <taxon>Basidiomycota</taxon>
        <taxon>Agaricomycotina</taxon>
        <taxon>Agaricomycetes</taxon>
        <taxon>Agaricomycetidae</taxon>
        <taxon>Agaricales</taxon>
        <taxon>Marasmiineae</taxon>
        <taxon>Mycenaceae</taxon>
        <taxon>Mycena</taxon>
    </lineage>
</organism>
<protein>
    <submittedName>
        <fullName evidence="3">Uncharacterized protein</fullName>
    </submittedName>
</protein>
<feature type="transmembrane region" description="Helical" evidence="2">
    <location>
        <begin position="215"/>
        <end position="234"/>
    </location>
</feature>
<proteinExistence type="predicted"/>
<feature type="compositionally biased region" description="Polar residues" evidence="1">
    <location>
        <begin position="82"/>
        <end position="100"/>
    </location>
</feature>